<evidence type="ECO:0000256" key="3">
    <source>
        <dbReference type="PROSITE-ProRule" id="PRU00266"/>
    </source>
</evidence>
<feature type="domain" description="DRBM" evidence="4">
    <location>
        <begin position="1"/>
        <end position="70"/>
    </location>
</feature>
<keyword evidence="6" id="KW-1185">Reference proteome</keyword>
<protein>
    <submittedName>
        <fullName evidence="5">Double-stranded RNA-binding protein 4</fullName>
    </submittedName>
</protein>
<dbReference type="SUPFAM" id="SSF54768">
    <property type="entry name" value="dsRNA-binding domain-like"/>
    <property type="match status" value="2"/>
</dbReference>
<organism evidence="5 6">
    <name type="scientific">Mucuna pruriens</name>
    <name type="common">Velvet bean</name>
    <name type="synonym">Dolichos pruriens</name>
    <dbReference type="NCBI Taxonomy" id="157652"/>
    <lineage>
        <taxon>Eukaryota</taxon>
        <taxon>Viridiplantae</taxon>
        <taxon>Streptophyta</taxon>
        <taxon>Embryophyta</taxon>
        <taxon>Tracheophyta</taxon>
        <taxon>Spermatophyta</taxon>
        <taxon>Magnoliopsida</taxon>
        <taxon>eudicotyledons</taxon>
        <taxon>Gunneridae</taxon>
        <taxon>Pentapetalae</taxon>
        <taxon>rosids</taxon>
        <taxon>fabids</taxon>
        <taxon>Fabales</taxon>
        <taxon>Fabaceae</taxon>
        <taxon>Papilionoideae</taxon>
        <taxon>50 kb inversion clade</taxon>
        <taxon>NPAAA clade</taxon>
        <taxon>indigoferoid/millettioid clade</taxon>
        <taxon>Phaseoleae</taxon>
        <taxon>Mucuna</taxon>
    </lineage>
</organism>
<feature type="domain" description="DRBM" evidence="4">
    <location>
        <begin position="163"/>
        <end position="252"/>
    </location>
</feature>
<gene>
    <name evidence="5" type="primary">DBR4</name>
    <name evidence="5" type="ORF">CR513_15233</name>
</gene>
<dbReference type="SMART" id="SM00358">
    <property type="entry name" value="DSRM"/>
    <property type="match status" value="2"/>
</dbReference>
<evidence type="ECO:0000256" key="1">
    <source>
        <dbReference type="ARBA" id="ARBA00022737"/>
    </source>
</evidence>
<dbReference type="PROSITE" id="PS50137">
    <property type="entry name" value="DS_RBD"/>
    <property type="match status" value="2"/>
</dbReference>
<dbReference type="OrthoDB" id="5988181at2759"/>
<name>A0A371HF68_MUCPR</name>
<dbReference type="InterPro" id="IPR014720">
    <property type="entry name" value="dsRBD_dom"/>
</dbReference>
<evidence type="ECO:0000313" key="5">
    <source>
        <dbReference type="EMBL" id="RDY01439.1"/>
    </source>
</evidence>
<dbReference type="Proteomes" id="UP000257109">
    <property type="component" value="Unassembled WGS sequence"/>
</dbReference>
<sequence length="263" mass="28864">MYKTKVQELCQRRSWTLPTYQNNREGPNHNPRFTSTVTVNGVSFHTPAPTRTAKQAQNDAAMLAFLHFSSPSPSLSLSPSSPSPSLLSFPQHSLSNSSLSSFPQPSLCASSSGTPSFPTRFMLTCIGPTGSPDPSSVVDDILPTNGVLQPKLEEVCQNSQISSPVTAVREMITAEDEKHMLHLYKNQLQSYVQKKNLSLPVYSHEWEGPPHAMRFKCKVTVDGRTYESDKFYSTLKDAEHAAAEVALMTLSPGGIQEASLNHL</sequence>
<dbReference type="CDD" id="cd19907">
    <property type="entry name" value="DSRM_AtDRB-like_rpt1"/>
    <property type="match status" value="1"/>
</dbReference>
<dbReference type="GO" id="GO:0003725">
    <property type="term" value="F:double-stranded RNA binding"/>
    <property type="evidence" value="ECO:0007669"/>
    <property type="project" value="InterPro"/>
</dbReference>
<proteinExistence type="predicted"/>
<evidence type="ECO:0000256" key="2">
    <source>
        <dbReference type="ARBA" id="ARBA00022884"/>
    </source>
</evidence>
<reference evidence="5" key="1">
    <citation type="submission" date="2018-05" db="EMBL/GenBank/DDBJ databases">
        <title>Draft genome of Mucuna pruriens seed.</title>
        <authorList>
            <person name="Nnadi N.E."/>
            <person name="Vos R."/>
            <person name="Hasami M.H."/>
            <person name="Devisetty U.K."/>
            <person name="Aguiy J.C."/>
        </authorList>
    </citation>
    <scope>NUCLEOTIDE SEQUENCE [LARGE SCALE GENOMIC DNA]</scope>
    <source>
        <strain evidence="5">JCA_2017</strain>
    </source>
</reference>
<dbReference type="PANTHER" id="PTHR46031">
    <property type="match status" value="1"/>
</dbReference>
<comment type="caution">
    <text evidence="5">The sequence shown here is derived from an EMBL/GenBank/DDBJ whole genome shotgun (WGS) entry which is preliminary data.</text>
</comment>
<dbReference type="EMBL" id="QJKJ01002766">
    <property type="protein sequence ID" value="RDY01439.1"/>
    <property type="molecule type" value="Genomic_DNA"/>
</dbReference>
<keyword evidence="2 3" id="KW-0694">RNA-binding</keyword>
<keyword evidence="1" id="KW-0677">Repeat</keyword>
<dbReference type="AlphaFoldDB" id="A0A371HF68"/>
<dbReference type="Gene3D" id="3.30.160.20">
    <property type="match status" value="2"/>
</dbReference>
<evidence type="ECO:0000259" key="4">
    <source>
        <dbReference type="PROSITE" id="PS50137"/>
    </source>
</evidence>
<dbReference type="STRING" id="157652.A0A371HF68"/>
<dbReference type="PANTHER" id="PTHR46031:SF16">
    <property type="entry name" value="DOUBLE-STRANDED RNA-BINDING PROTEIN 4"/>
    <property type="match status" value="1"/>
</dbReference>
<accession>A0A371HF68</accession>
<dbReference type="InterPro" id="IPR044450">
    <property type="entry name" value="AtDRB-like_DSRM_1"/>
</dbReference>
<evidence type="ECO:0000313" key="6">
    <source>
        <dbReference type="Proteomes" id="UP000257109"/>
    </source>
</evidence>
<feature type="non-terminal residue" evidence="5">
    <location>
        <position position="1"/>
    </location>
</feature>
<dbReference type="Pfam" id="PF00035">
    <property type="entry name" value="dsrm"/>
    <property type="match status" value="2"/>
</dbReference>